<evidence type="ECO:0000313" key="1">
    <source>
        <dbReference type="EMBL" id="UTV26498.1"/>
    </source>
</evidence>
<sequence>MSGTALISKFGYFGKVPERGDYIHHDVSVEFTEVWSEWLQSVLAVSKEQLAEQWLDAFLTSPVWHFSLSPGVCCDKTVIGTMMPSVDQVGRHYFFTTVREVNKNPYDYWMSRDWSLKIERHLLKLYDDGNALEPWLATFSDNDWLIEDEPVSSSPRIMTSNSKGMIVVDESESDSDYFIHHLAESSFDNYCIWWTSGSQKIQKCKLITSGLPLVGQFSAMLDGKWQKWGW</sequence>
<organism evidence="1 2">
    <name type="scientific">Photobacterium atrarenae</name>
    <dbReference type="NCBI Taxonomy" id="865757"/>
    <lineage>
        <taxon>Bacteria</taxon>
        <taxon>Pseudomonadati</taxon>
        <taxon>Pseudomonadota</taxon>
        <taxon>Gammaproteobacteria</taxon>
        <taxon>Vibrionales</taxon>
        <taxon>Vibrionaceae</taxon>
        <taxon>Photobacterium</taxon>
    </lineage>
</organism>
<dbReference type="NCBIfam" id="TIGR03373">
    <property type="entry name" value="VI_minor_4"/>
    <property type="match status" value="1"/>
</dbReference>
<dbReference type="Proteomes" id="UP001057998">
    <property type="component" value="Chromosome 1"/>
</dbReference>
<reference evidence="1" key="1">
    <citation type="submission" date="2022-07" db="EMBL/GenBank/DDBJ databases">
        <title>Genome sequencing of Photobacterium atrarenae GJH2-4.</title>
        <authorList>
            <person name="Park S.-J."/>
        </authorList>
    </citation>
    <scope>NUCLEOTIDE SEQUENCE</scope>
    <source>
        <strain evidence="1">GJH2-4</strain>
    </source>
</reference>
<dbReference type="InterPro" id="IPR038225">
    <property type="entry name" value="TagF_sf"/>
</dbReference>
<gene>
    <name evidence="1" type="primary">tagF</name>
    <name evidence="1" type="ORF">NNL38_08915</name>
</gene>
<dbReference type="RefSeq" id="WP_255387709.1">
    <property type="nucleotide sequence ID" value="NZ_CP101508.1"/>
</dbReference>
<dbReference type="Gene3D" id="3.40.1730.10">
    <property type="entry name" value="pa0076 domain"/>
    <property type="match status" value="1"/>
</dbReference>
<accession>A0ABY5GBE2</accession>
<name>A0ABY5GBE2_9GAMM</name>
<dbReference type="PIRSF" id="PIRSF029287">
    <property type="entry name" value="UCP029287"/>
    <property type="match status" value="1"/>
</dbReference>
<dbReference type="Pfam" id="PF09867">
    <property type="entry name" value="TagF_N"/>
    <property type="match status" value="1"/>
</dbReference>
<protein>
    <submittedName>
        <fullName evidence="1">Type VI secretion system-associated protein TagF</fullName>
    </submittedName>
</protein>
<keyword evidence="2" id="KW-1185">Reference proteome</keyword>
<evidence type="ECO:0000313" key="2">
    <source>
        <dbReference type="Proteomes" id="UP001057998"/>
    </source>
</evidence>
<dbReference type="EMBL" id="CP101508">
    <property type="protein sequence ID" value="UTV26498.1"/>
    <property type="molecule type" value="Genomic_DNA"/>
</dbReference>
<proteinExistence type="predicted"/>
<dbReference type="InterPro" id="IPR017748">
    <property type="entry name" value="TagF"/>
</dbReference>